<evidence type="ECO:0000313" key="2">
    <source>
        <dbReference type="EMBL" id="KAH7523338.1"/>
    </source>
</evidence>
<sequence>MTTKTTNEPHQTLITINITTQAPLKLTANNYVSWKLQFQTLFTGYGLLGYIDGSKRCPSPLSPTIIPFIAQAKTSQEAWTIIANTYAKPSRGRIKQIKGHLKKITKGSQSIIEYLQAIKSRADELAILGAPMNEDDLIDQILDNLGDDYKELVRAVQACDSSISFDELHEKLLNFEAILENGKTDQVHFPASANVANRHIGNRNSTSRCPSSNNHSNNTG</sequence>
<accession>A0ABQ8GZK2</accession>
<gene>
    <name evidence="2" type="ORF">JRO89_XSUnG0081800</name>
</gene>
<evidence type="ECO:0000256" key="1">
    <source>
        <dbReference type="SAM" id="MobiDB-lite"/>
    </source>
</evidence>
<name>A0ABQ8GZK2_9ROSI</name>
<evidence type="ECO:0000313" key="3">
    <source>
        <dbReference type="Proteomes" id="UP000827721"/>
    </source>
</evidence>
<evidence type="ECO:0008006" key="4">
    <source>
        <dbReference type="Google" id="ProtNLM"/>
    </source>
</evidence>
<proteinExistence type="predicted"/>
<reference evidence="2 3" key="1">
    <citation type="submission" date="2021-02" db="EMBL/GenBank/DDBJ databases">
        <title>Plant Genome Project.</title>
        <authorList>
            <person name="Zhang R.-G."/>
        </authorList>
    </citation>
    <scope>NUCLEOTIDE SEQUENCE [LARGE SCALE GENOMIC DNA]</scope>
    <source>
        <tissue evidence="2">Leaves</tissue>
    </source>
</reference>
<feature type="compositionally biased region" description="Polar residues" evidence="1">
    <location>
        <begin position="202"/>
        <end position="220"/>
    </location>
</feature>
<dbReference type="PANTHER" id="PTHR47481:SF22">
    <property type="entry name" value="RETROTRANSPOSON GAG DOMAIN-CONTAINING PROTEIN"/>
    <property type="match status" value="1"/>
</dbReference>
<dbReference type="PANTHER" id="PTHR47481">
    <property type="match status" value="1"/>
</dbReference>
<dbReference type="Pfam" id="PF14223">
    <property type="entry name" value="Retrotran_gag_2"/>
    <property type="match status" value="1"/>
</dbReference>
<feature type="region of interest" description="Disordered" evidence="1">
    <location>
        <begin position="198"/>
        <end position="220"/>
    </location>
</feature>
<comment type="caution">
    <text evidence="2">The sequence shown here is derived from an EMBL/GenBank/DDBJ whole genome shotgun (WGS) entry which is preliminary data.</text>
</comment>
<dbReference type="Proteomes" id="UP000827721">
    <property type="component" value="Unassembled WGS sequence"/>
</dbReference>
<protein>
    <recommendedName>
        <fullName evidence="4">Retrovirus-related Pol polyprotein from transposon RE1</fullName>
    </recommendedName>
</protein>
<organism evidence="2 3">
    <name type="scientific">Xanthoceras sorbifolium</name>
    <dbReference type="NCBI Taxonomy" id="99658"/>
    <lineage>
        <taxon>Eukaryota</taxon>
        <taxon>Viridiplantae</taxon>
        <taxon>Streptophyta</taxon>
        <taxon>Embryophyta</taxon>
        <taxon>Tracheophyta</taxon>
        <taxon>Spermatophyta</taxon>
        <taxon>Magnoliopsida</taxon>
        <taxon>eudicotyledons</taxon>
        <taxon>Gunneridae</taxon>
        <taxon>Pentapetalae</taxon>
        <taxon>rosids</taxon>
        <taxon>malvids</taxon>
        <taxon>Sapindales</taxon>
        <taxon>Sapindaceae</taxon>
        <taxon>Xanthoceroideae</taxon>
        <taxon>Xanthoceras</taxon>
    </lineage>
</organism>
<keyword evidence="3" id="KW-1185">Reference proteome</keyword>
<dbReference type="EMBL" id="JAFEMO010000157">
    <property type="protein sequence ID" value="KAH7523338.1"/>
    <property type="molecule type" value="Genomic_DNA"/>
</dbReference>